<dbReference type="EMBL" id="LR796913">
    <property type="protein sequence ID" value="CAB4174337.1"/>
    <property type="molecule type" value="Genomic_DNA"/>
</dbReference>
<dbReference type="GO" id="GO:0051701">
    <property type="term" value="P:biological process involved in interaction with host"/>
    <property type="evidence" value="ECO:0007669"/>
    <property type="project" value="UniProtKB-ARBA"/>
</dbReference>
<dbReference type="SUPFAM" id="SSF51126">
    <property type="entry name" value="Pectin lyase-like"/>
    <property type="match status" value="1"/>
</dbReference>
<dbReference type="InterPro" id="IPR011050">
    <property type="entry name" value="Pectin_lyase_fold/virulence"/>
</dbReference>
<evidence type="ECO:0000313" key="6">
    <source>
        <dbReference type="EMBL" id="CAB4189453.1"/>
    </source>
</evidence>
<evidence type="ECO:0000256" key="2">
    <source>
        <dbReference type="ARBA" id="ARBA00022844"/>
    </source>
</evidence>
<evidence type="ECO:0000313" key="4">
    <source>
        <dbReference type="EMBL" id="CAB4174337.1"/>
    </source>
</evidence>
<dbReference type="GO" id="GO:0044423">
    <property type="term" value="C:virion component"/>
    <property type="evidence" value="ECO:0007669"/>
    <property type="project" value="UniProtKB-KW"/>
</dbReference>
<organism evidence="4">
    <name type="scientific">uncultured Caudovirales phage</name>
    <dbReference type="NCBI Taxonomy" id="2100421"/>
    <lineage>
        <taxon>Viruses</taxon>
        <taxon>Duplodnaviria</taxon>
        <taxon>Heunggongvirae</taxon>
        <taxon>Uroviricota</taxon>
        <taxon>Caudoviricetes</taxon>
        <taxon>Peduoviridae</taxon>
        <taxon>Maltschvirus</taxon>
        <taxon>Maltschvirus maltsch</taxon>
    </lineage>
</organism>
<evidence type="ECO:0000256" key="1">
    <source>
        <dbReference type="ARBA" id="ARBA00004328"/>
    </source>
</evidence>
<dbReference type="InterPro" id="IPR053868">
    <property type="entry name" value="Pel9A-like_beta_helix"/>
</dbReference>
<dbReference type="GO" id="GO:0019058">
    <property type="term" value="P:viral life cycle"/>
    <property type="evidence" value="ECO:0007669"/>
    <property type="project" value="UniProtKB-ARBA"/>
</dbReference>
<dbReference type="Pfam" id="PF22842">
    <property type="entry name" value="Pel9A-like_beta_helix"/>
    <property type="match status" value="1"/>
</dbReference>
<evidence type="ECO:0000313" key="7">
    <source>
        <dbReference type="EMBL" id="CAB4192107.1"/>
    </source>
</evidence>
<dbReference type="EMBL" id="LR797432">
    <property type="protein sequence ID" value="CAB4215925.1"/>
    <property type="molecule type" value="Genomic_DNA"/>
</dbReference>
<comment type="subcellular location">
    <subcellularLocation>
        <location evidence="1">Virion</location>
    </subcellularLocation>
</comment>
<sequence length="475" mass="48783">MTTYYVRVTGSNAAAGTSAGAAWLTISYAMTHVAAGDTIYVGAGTYRVSAAIVPTSMASMTYLYGDTDGSKTGDAGEVIVTNYATNDTTAPTNVNLFTLDSKNFWTIGKLSLMAGSNGYGFRLLTATHDVTLQDLTIHSTGSATIGVNAITFGTAVNLIVERCRLLCASSQVVEIDHPTSASGSDTNQNEVIRNCLLIGSGVGIYLSVTGTAAKRSGGLTVENCEIIAASCVETSTANTSLTSTDAVYNCLLVARTNGIKASGAGQIVDNYNVIVAATALTNVTQGANTIINGSRMWRFSLGHEASYGGVTRPFGEPPVGSPLLTFGFYAGNTDDIAGAPRPGSGASSVAGAVGAFERSNSGTRSATQHATTDSLAITGPGYHDFDLQVAATATSVKLWVRWDATYAGTKPSMSVRNGGQCGVVAATTTATGTATNWEQLTLTFTPTATGIVTIRLTSSDTNGAGVTLFGDRTVA</sequence>
<evidence type="ECO:0000313" key="5">
    <source>
        <dbReference type="EMBL" id="CAB4179032.1"/>
    </source>
</evidence>
<dbReference type="InterPro" id="IPR012334">
    <property type="entry name" value="Pectin_lyas_fold"/>
</dbReference>
<dbReference type="EMBL" id="LR797191">
    <property type="protein sequence ID" value="CAB4192107.1"/>
    <property type="molecule type" value="Genomic_DNA"/>
</dbReference>
<proteinExistence type="predicted"/>
<feature type="domain" description="Pel9A-like right handed beta-helix region" evidence="3">
    <location>
        <begin position="2"/>
        <end position="91"/>
    </location>
</feature>
<name>A0A6J5PTY5_9CAUD</name>
<gene>
    <name evidence="5" type="ORF">UFOVP1028_29</name>
    <name evidence="6" type="ORF">UFOVP1187_36</name>
    <name evidence="7" type="ORF">UFOVP1235_7</name>
    <name evidence="8" type="ORF">UFOVP1488_36</name>
    <name evidence="4" type="ORF">UFOVP960_40</name>
</gene>
<keyword evidence="2" id="KW-0946">Virion</keyword>
<protein>
    <recommendedName>
        <fullName evidence="3">Pel9A-like right handed beta-helix region domain-containing protein</fullName>
    </recommendedName>
</protein>
<evidence type="ECO:0000313" key="8">
    <source>
        <dbReference type="EMBL" id="CAB4215925.1"/>
    </source>
</evidence>
<dbReference type="EMBL" id="LR796973">
    <property type="protein sequence ID" value="CAB4179032.1"/>
    <property type="molecule type" value="Genomic_DNA"/>
</dbReference>
<evidence type="ECO:0000259" key="3">
    <source>
        <dbReference type="Pfam" id="PF22842"/>
    </source>
</evidence>
<accession>A0A6J5PTY5</accession>
<dbReference type="EMBL" id="LR797134">
    <property type="protein sequence ID" value="CAB4189453.1"/>
    <property type="molecule type" value="Genomic_DNA"/>
</dbReference>
<reference evidence="4" key="1">
    <citation type="submission" date="2020-05" db="EMBL/GenBank/DDBJ databases">
        <authorList>
            <person name="Chiriac C."/>
            <person name="Salcher M."/>
            <person name="Ghai R."/>
            <person name="Kavagutti S V."/>
        </authorList>
    </citation>
    <scope>NUCLEOTIDE SEQUENCE</scope>
</reference>
<dbReference type="Gene3D" id="2.160.20.10">
    <property type="entry name" value="Single-stranded right-handed beta-helix, Pectin lyase-like"/>
    <property type="match status" value="1"/>
</dbReference>